<dbReference type="InterPro" id="IPR013083">
    <property type="entry name" value="Znf_RING/FYVE/PHD"/>
</dbReference>
<evidence type="ECO:0000313" key="4">
    <source>
        <dbReference type="EMBL" id="KAF4690779.1"/>
    </source>
</evidence>
<evidence type="ECO:0000256" key="2">
    <source>
        <dbReference type="SAM" id="MobiDB-lite"/>
    </source>
</evidence>
<feature type="region of interest" description="Disordered" evidence="2">
    <location>
        <begin position="520"/>
        <end position="553"/>
    </location>
</feature>
<dbReference type="AlphaFoldDB" id="A0A7J6P3S8"/>
<proteinExistence type="predicted"/>
<reference evidence="4 5" key="1">
    <citation type="submission" date="2020-04" db="EMBL/GenBank/DDBJ databases">
        <title>Perkinsus olseni comparative genomics.</title>
        <authorList>
            <person name="Bogema D.R."/>
        </authorList>
    </citation>
    <scope>NUCLEOTIDE SEQUENCE [LARGE SCALE GENOMIC DNA]</scope>
    <source>
        <strain evidence="4">00978-12</strain>
    </source>
</reference>
<dbReference type="Proteomes" id="UP000541610">
    <property type="component" value="Unassembled WGS sequence"/>
</dbReference>
<comment type="caution">
    <text evidence="4">The sequence shown here is derived from an EMBL/GenBank/DDBJ whole genome shotgun (WGS) entry which is preliminary data.</text>
</comment>
<keyword evidence="1" id="KW-0863">Zinc-finger</keyword>
<feature type="compositionally biased region" description="Low complexity" evidence="2">
    <location>
        <begin position="227"/>
        <end position="269"/>
    </location>
</feature>
<dbReference type="SUPFAM" id="SSF57850">
    <property type="entry name" value="RING/U-box"/>
    <property type="match status" value="1"/>
</dbReference>
<keyword evidence="1" id="KW-0479">Metal-binding</keyword>
<feature type="region of interest" description="Disordered" evidence="2">
    <location>
        <begin position="220"/>
        <end position="300"/>
    </location>
</feature>
<evidence type="ECO:0000259" key="3">
    <source>
        <dbReference type="PROSITE" id="PS50089"/>
    </source>
</evidence>
<evidence type="ECO:0000313" key="5">
    <source>
        <dbReference type="Proteomes" id="UP000541610"/>
    </source>
</evidence>
<dbReference type="InterPro" id="IPR001841">
    <property type="entry name" value="Znf_RING"/>
</dbReference>
<dbReference type="InterPro" id="IPR011011">
    <property type="entry name" value="Znf_FYVE_PHD"/>
</dbReference>
<keyword evidence="1" id="KW-0862">Zinc</keyword>
<feature type="domain" description="RING-type" evidence="3">
    <location>
        <begin position="38"/>
        <end position="92"/>
    </location>
</feature>
<evidence type="ECO:0000256" key="1">
    <source>
        <dbReference type="PROSITE-ProRule" id="PRU00175"/>
    </source>
</evidence>
<feature type="compositionally biased region" description="Acidic residues" evidence="2">
    <location>
        <begin position="282"/>
        <end position="292"/>
    </location>
</feature>
<sequence>MAPKKRISSRLLSKGHFSEELSFVQAGFATSDGGSVDCPICREVFGDEEVGGMAAMEGPARYALMDCCEHPFHVGCLEHWSTQRENSCPSCRATIHYVAEYSLSRPKDSSRVDWRLMIEQVIQVQEAKQADTLDEEEDGFPSSEESDASTYRCVICGNSIIQAAPADQRGVMLLCDAELPRKRTRKGPSKVMTCDAPFHPFCAGYPNVPDGEVFCPQHSSHLPPPVVEESISSTESSPAASSSSAEPSESLPCASLPSESLPSESLPCEVKSKEIVELGTSSEEEEEEEEEVKDTPKEKSRKKKSVVVLPTYITVTAPQNWEVAIRIGVTNSVVDGHAGDESGLVREVKKGVVEAMLNWREVLVEEGVVWEAERVPTRGYFQLDFADNTVATGKMICKILRSLKSAQVSYDKKLDKLSGAKQSKVTWFLSDLDVSGTNLNPMEVGEVSSLLSKLSSDLWPSVHSVPLHFKALRLARLSAGGKMAAAAKLKTAGVDVEIGRGEVPEEDFLLGAVPKERRRHGRWEGGEGGAGRPRQAVQWRPMKGGSDSEDDGVKDTLRQAARFELRSTREDTQVKDTLPPPTAGRFSLSQLLGAQTVYQKNIRQPLRGLSYLGAPPPTEQRHAPQTYPMQRRPPQNYLANDHHRPFEQPPKASSSCSSTTVDRTVSNFVATICKERRLISWPSSHFDGEVEKISKMMVEKYSCLLNHDGGWRNLIDHRRGRLAEWVEEKVAARKAARSCEKVGNNSGAKFRKIGLG</sequence>
<dbReference type="GO" id="GO:0008270">
    <property type="term" value="F:zinc ion binding"/>
    <property type="evidence" value="ECO:0007669"/>
    <property type="project" value="UniProtKB-KW"/>
</dbReference>
<dbReference type="Gene3D" id="3.30.40.10">
    <property type="entry name" value="Zinc/RING finger domain, C3HC4 (zinc finger)"/>
    <property type="match status" value="2"/>
</dbReference>
<dbReference type="OrthoDB" id="8062037at2759"/>
<name>A0A7J6P3S8_PEROL</name>
<accession>A0A7J6P3S8</accession>
<gene>
    <name evidence="4" type="ORF">FOZ60_016865</name>
</gene>
<dbReference type="SMART" id="SM00184">
    <property type="entry name" value="RING"/>
    <property type="match status" value="2"/>
</dbReference>
<dbReference type="EMBL" id="JABANP010000092">
    <property type="protein sequence ID" value="KAF4690779.1"/>
    <property type="molecule type" value="Genomic_DNA"/>
</dbReference>
<dbReference type="PROSITE" id="PS50089">
    <property type="entry name" value="ZF_RING_2"/>
    <property type="match status" value="1"/>
</dbReference>
<dbReference type="CDD" id="cd15489">
    <property type="entry name" value="PHD_SF"/>
    <property type="match status" value="1"/>
</dbReference>
<dbReference type="SUPFAM" id="SSF57903">
    <property type="entry name" value="FYVE/PHD zinc finger"/>
    <property type="match status" value="1"/>
</dbReference>
<organism evidence="4 5">
    <name type="scientific">Perkinsus olseni</name>
    <name type="common">Perkinsus atlanticus</name>
    <dbReference type="NCBI Taxonomy" id="32597"/>
    <lineage>
        <taxon>Eukaryota</taxon>
        <taxon>Sar</taxon>
        <taxon>Alveolata</taxon>
        <taxon>Perkinsozoa</taxon>
        <taxon>Perkinsea</taxon>
        <taxon>Perkinsida</taxon>
        <taxon>Perkinsidae</taxon>
        <taxon>Perkinsus</taxon>
    </lineage>
</organism>
<protein>
    <recommendedName>
        <fullName evidence="3">RING-type domain-containing protein</fullName>
    </recommendedName>
</protein>